<keyword evidence="4" id="KW-1185">Reference proteome</keyword>
<feature type="chain" id="PRO_5026088387" evidence="1">
    <location>
        <begin position="29"/>
        <end position="458"/>
    </location>
</feature>
<dbReference type="InterPro" id="IPR023614">
    <property type="entry name" value="Porin_dom_sf"/>
</dbReference>
<evidence type="ECO:0000256" key="1">
    <source>
        <dbReference type="SAM" id="SignalP"/>
    </source>
</evidence>
<protein>
    <submittedName>
        <fullName evidence="3">Porin</fullName>
    </submittedName>
</protein>
<dbReference type="Proteomes" id="UP000440694">
    <property type="component" value="Unassembled WGS sequence"/>
</dbReference>
<organism evidence="3 4">
    <name type="scientific">Hyphomicrobium album</name>
    <dbReference type="NCBI Taxonomy" id="2665159"/>
    <lineage>
        <taxon>Bacteria</taxon>
        <taxon>Pseudomonadati</taxon>
        <taxon>Pseudomonadota</taxon>
        <taxon>Alphaproteobacteria</taxon>
        <taxon>Hyphomicrobiales</taxon>
        <taxon>Hyphomicrobiaceae</taxon>
        <taxon>Hyphomicrobium</taxon>
    </lineage>
</organism>
<dbReference type="Gene3D" id="2.40.160.10">
    <property type="entry name" value="Porin"/>
    <property type="match status" value="1"/>
</dbReference>
<gene>
    <name evidence="3" type="ORF">GIW81_00415</name>
</gene>
<accession>A0A6I3KBJ5</accession>
<sequence length="458" mass="50015">MRFQDIRRIVFAAALAVAVLTPPGDAYATADDCCLDLDERIDELEHMAARKGNRKVSLTVSGWVNEAMFAWDDGVTSDIYIGTNFVEQSRFRFNGDAKINKEWSAGYILEVGVQGHPSNRWDQDNIASQHPSPANREFALNLRKSNWYLKSTRLGQFAVGLNGMATYHLLDDADPTLTRNVNDVEGAGVFLAAFRLRHDGQYVGNLRWTDALRGIANSTPGDGLRRDIVRYDTPEWHGFSAAAGIGAKYLGDVMLSYKGDVGDFNVVARGGYGWSNDPGSLQASDFGTFVPDGTPCISASTNVTSEPDFHCRWGGVGSTIMHNPTGLFVYGGWGQITTTTDHVFPAGTVFLSTSNMFFLQPGIERKWNSLGKTNIFGEYRRDNSGSAAGRTVSANVETWQAGVVQKIDNADLTLYLVYQNTSGDVLGNARTAAANFAPIGKTDLEPFQILVTGAKLNF</sequence>
<name>A0A6I3KBJ5_9HYPH</name>
<feature type="signal peptide" evidence="1">
    <location>
        <begin position="1"/>
        <end position="28"/>
    </location>
</feature>
<dbReference type="SUPFAM" id="SSF56935">
    <property type="entry name" value="Porins"/>
    <property type="match status" value="1"/>
</dbReference>
<dbReference type="AlphaFoldDB" id="A0A6I3KBJ5"/>
<evidence type="ECO:0000313" key="4">
    <source>
        <dbReference type="Proteomes" id="UP000440694"/>
    </source>
</evidence>
<dbReference type="RefSeq" id="WP_154737386.1">
    <property type="nucleotide sequence ID" value="NZ_WMBQ01000001.1"/>
</dbReference>
<evidence type="ECO:0000313" key="3">
    <source>
        <dbReference type="EMBL" id="MTD92795.1"/>
    </source>
</evidence>
<dbReference type="EMBL" id="WMBQ01000001">
    <property type="protein sequence ID" value="MTD92795.1"/>
    <property type="molecule type" value="Genomic_DNA"/>
</dbReference>
<comment type="caution">
    <text evidence="3">The sequence shown here is derived from an EMBL/GenBank/DDBJ whole genome shotgun (WGS) entry which is preliminary data.</text>
</comment>
<dbReference type="Pfam" id="PF13609">
    <property type="entry name" value="Porin_4"/>
    <property type="match status" value="1"/>
</dbReference>
<reference evidence="3 4" key="1">
    <citation type="submission" date="2019-11" db="EMBL/GenBank/DDBJ databases">
        <title>Identification of a novel strain.</title>
        <authorList>
            <person name="Xu Q."/>
            <person name="Wang G."/>
        </authorList>
    </citation>
    <scope>NUCLEOTIDE SEQUENCE [LARGE SCALE GENOMIC DNA]</scope>
    <source>
        <strain evidence="4">xq</strain>
    </source>
</reference>
<proteinExistence type="predicted"/>
<keyword evidence="1" id="KW-0732">Signal</keyword>
<dbReference type="InterPro" id="IPR033900">
    <property type="entry name" value="Gram_neg_porin_domain"/>
</dbReference>
<feature type="domain" description="Porin" evidence="2">
    <location>
        <begin position="30"/>
        <end position="280"/>
    </location>
</feature>
<evidence type="ECO:0000259" key="2">
    <source>
        <dbReference type="Pfam" id="PF13609"/>
    </source>
</evidence>